<name>A0A0A9C6A9_ARUDO</name>
<reference evidence="1" key="1">
    <citation type="submission" date="2014-09" db="EMBL/GenBank/DDBJ databases">
        <authorList>
            <person name="Magalhaes I.L.F."/>
            <person name="Oliveira U."/>
            <person name="Santos F.R."/>
            <person name="Vidigal T.H.D.A."/>
            <person name="Brescovit A.D."/>
            <person name="Santos A.J."/>
        </authorList>
    </citation>
    <scope>NUCLEOTIDE SEQUENCE</scope>
    <source>
        <tissue evidence="1">Shoot tissue taken approximately 20 cm above the soil surface</tissue>
    </source>
</reference>
<proteinExistence type="predicted"/>
<accession>A0A0A9C6A9</accession>
<dbReference type="EMBL" id="GBRH01228950">
    <property type="protein sequence ID" value="JAD68945.1"/>
    <property type="molecule type" value="Transcribed_RNA"/>
</dbReference>
<dbReference type="AlphaFoldDB" id="A0A0A9C6A9"/>
<organism evidence="1">
    <name type="scientific">Arundo donax</name>
    <name type="common">Giant reed</name>
    <name type="synonym">Donax arundinaceus</name>
    <dbReference type="NCBI Taxonomy" id="35708"/>
    <lineage>
        <taxon>Eukaryota</taxon>
        <taxon>Viridiplantae</taxon>
        <taxon>Streptophyta</taxon>
        <taxon>Embryophyta</taxon>
        <taxon>Tracheophyta</taxon>
        <taxon>Spermatophyta</taxon>
        <taxon>Magnoliopsida</taxon>
        <taxon>Liliopsida</taxon>
        <taxon>Poales</taxon>
        <taxon>Poaceae</taxon>
        <taxon>PACMAD clade</taxon>
        <taxon>Arundinoideae</taxon>
        <taxon>Arundineae</taxon>
        <taxon>Arundo</taxon>
    </lineage>
</organism>
<evidence type="ECO:0000313" key="1">
    <source>
        <dbReference type="EMBL" id="JAD68945.1"/>
    </source>
</evidence>
<reference evidence="1" key="2">
    <citation type="journal article" date="2015" name="Data Brief">
        <title>Shoot transcriptome of the giant reed, Arundo donax.</title>
        <authorList>
            <person name="Barrero R.A."/>
            <person name="Guerrero F.D."/>
            <person name="Moolhuijzen P."/>
            <person name="Goolsby J.A."/>
            <person name="Tidwell J."/>
            <person name="Bellgard S.E."/>
            <person name="Bellgard M.I."/>
        </authorList>
    </citation>
    <scope>NUCLEOTIDE SEQUENCE</scope>
    <source>
        <tissue evidence="1">Shoot tissue taken approximately 20 cm above the soil surface</tissue>
    </source>
</reference>
<protein>
    <submittedName>
        <fullName evidence="1">Uncharacterized protein</fullName>
    </submittedName>
</protein>
<sequence length="55" mass="6843">MLGHMLHFFKKICTAMAWYQNWLRRLAYVLFKVGKSGFVMMNHSNWPFYHELFWE</sequence>